<gene>
    <name evidence="1" type="ORF">DQK91_22505</name>
</gene>
<organism evidence="1 2">
    <name type="scientific">Oceanidesulfovibrio marinus</name>
    <dbReference type="NCBI Taxonomy" id="370038"/>
    <lineage>
        <taxon>Bacteria</taxon>
        <taxon>Pseudomonadati</taxon>
        <taxon>Thermodesulfobacteriota</taxon>
        <taxon>Desulfovibrionia</taxon>
        <taxon>Desulfovibrionales</taxon>
        <taxon>Desulfovibrionaceae</taxon>
        <taxon>Oceanidesulfovibrio</taxon>
    </lineage>
</organism>
<sequence>NQNEPDVTPSAYDVAVLEAILDRARGSFALVEFNRPGVDSSAFGKKLTSEPGIFKLAIEGEWVWVSRFMLRLDAKYPFYSSKPYTLTLDPQNIVAAGESFTGPTDFTLRMQDFATEDLSLNTAPVRGAPGSVQIRGSVEFTRDVDAEELLKDSWLDDPHS</sequence>
<dbReference type="Proteomes" id="UP000434052">
    <property type="component" value="Unassembled WGS sequence"/>
</dbReference>
<dbReference type="EMBL" id="QMIF01000152">
    <property type="protein sequence ID" value="TVM27827.1"/>
    <property type="molecule type" value="Genomic_DNA"/>
</dbReference>
<feature type="non-terminal residue" evidence="1">
    <location>
        <position position="1"/>
    </location>
</feature>
<evidence type="ECO:0000313" key="2">
    <source>
        <dbReference type="Proteomes" id="UP000434052"/>
    </source>
</evidence>
<evidence type="ECO:0000313" key="1">
    <source>
        <dbReference type="EMBL" id="TVM27827.1"/>
    </source>
</evidence>
<dbReference type="AlphaFoldDB" id="A0A6P1ZAM7"/>
<accession>A0A6P1ZAM7</accession>
<protein>
    <submittedName>
        <fullName evidence="1">Uncharacterized protein</fullName>
    </submittedName>
</protein>
<comment type="caution">
    <text evidence="1">The sequence shown here is derived from an EMBL/GenBank/DDBJ whole genome shotgun (WGS) entry which is preliminary data.</text>
</comment>
<reference evidence="1 2" key="1">
    <citation type="submission" date="2018-06" db="EMBL/GenBank/DDBJ databases">
        <title>Complete genome of Desulfovibrio marinus P48SEP.</title>
        <authorList>
            <person name="Crispim J.S."/>
            <person name="Vidigal P.M.P."/>
            <person name="Silva L.C.F."/>
            <person name="Araujo L.C."/>
            <person name="Laguardia C.N."/>
            <person name="Dias R.S."/>
            <person name="Sousa M.P."/>
            <person name="Paula S.O."/>
            <person name="Silva C."/>
        </authorList>
    </citation>
    <scope>NUCLEOTIDE SEQUENCE [LARGE SCALE GENOMIC DNA]</scope>
    <source>
        <strain evidence="1 2">P48SEP</strain>
    </source>
</reference>
<proteinExistence type="predicted"/>
<dbReference type="RefSeq" id="WP_208738323.1">
    <property type="nucleotide sequence ID" value="NZ_QMIF01000152.1"/>
</dbReference>
<name>A0A6P1ZAM7_9BACT</name>